<dbReference type="RefSeq" id="WP_157902879.1">
    <property type="nucleotide sequence ID" value="NZ_LOHS01000093.1"/>
</dbReference>
<protein>
    <recommendedName>
        <fullName evidence="2">PepSY domain-containing protein</fullName>
    </recommendedName>
</protein>
<feature type="signal peptide" evidence="1">
    <location>
        <begin position="1"/>
        <end position="38"/>
    </location>
</feature>
<proteinExistence type="predicted"/>
<evidence type="ECO:0000313" key="3">
    <source>
        <dbReference type="EMBL" id="OAH12222.1"/>
    </source>
</evidence>
<dbReference type="PATRIC" id="fig|1716141.3.peg.4649"/>
<dbReference type="Proteomes" id="UP000077381">
    <property type="component" value="Unassembled WGS sequence"/>
</dbReference>
<accession>A0A177HMH7</accession>
<dbReference type="OrthoDB" id="3947600at2"/>
<evidence type="ECO:0000256" key="1">
    <source>
        <dbReference type="SAM" id="SignalP"/>
    </source>
</evidence>
<feature type="domain" description="PepSY" evidence="2">
    <location>
        <begin position="428"/>
        <end position="491"/>
    </location>
</feature>
<dbReference type="InterPro" id="IPR006311">
    <property type="entry name" value="TAT_signal"/>
</dbReference>
<keyword evidence="1" id="KW-0732">Signal</keyword>
<name>A0A177HMH7_9ACTN</name>
<sequence length="495" mass="51889">MGHTSHGRRLRRRALLAIPIALACALSAGTVGSLPAHAAVVEETSLGRRFNDGLDTRLSATAFRDAARSAGYAGTSHTAGRSADDAWTDGLDSGVFALFGHSNGGVFQTDEGPSDDQDAILAAGRTQDVLPIYANLRFFTEYLPYADVDDMRLLILAGCYTSQSGQLGNFNEVAVSRGIDSAISFSGLVMYPATAYGTSPGTTNYSGNYFWSRFSYHATTGVSVSTALARARTDLVTKEGSAGGWDRYVIRGAVASPGSVKLKPAGEGEALNSRPLATPQFTTTAALTPVGTSTTQGPAGEPLTTVETAEGVEYRQAADGSLVDLVGTPTTSGDVRLGPDETRAAAQEFVQRNVAVWDASWELVAEEPVSHLEGDALTLLTWRPVGEDGHAGAHRVTVEIDRRTGAVTYLSAAQGAAAERASAFGVGRDEAVRAARAAIGDDRGTATAVADTWNGDRWTVTVDRGLTGRPGAEMPDVERVEIDARTGDVLSRAKS</sequence>
<comment type="caution">
    <text evidence="3">The sequence shown here is derived from an EMBL/GenBank/DDBJ whole genome shotgun (WGS) entry which is preliminary data.</text>
</comment>
<reference evidence="3 4" key="1">
    <citation type="submission" date="2015-12" db="EMBL/GenBank/DDBJ databases">
        <title>Genome sequence of Streptomyces sp. G25.</title>
        <authorList>
            <person name="Poehlein A."/>
            <person name="Roettig A."/>
            <person name="Hiessl S."/>
            <person name="Hauschild P."/>
            <person name="Schauer J."/>
            <person name="Madkour M.H."/>
            <person name="Al-Ansari A.M."/>
            <person name="Almakishah N.H."/>
            <person name="Steinbuechel A."/>
            <person name="Daniel R."/>
        </authorList>
    </citation>
    <scope>NUCLEOTIDE SEQUENCE [LARGE SCALE GENOMIC DNA]</scope>
    <source>
        <strain evidence="4">G25(2015)</strain>
    </source>
</reference>
<dbReference type="EMBL" id="LOHS01000093">
    <property type="protein sequence ID" value="OAH12222.1"/>
    <property type="molecule type" value="Genomic_DNA"/>
</dbReference>
<dbReference type="Pfam" id="PF03413">
    <property type="entry name" value="PepSY"/>
    <property type="match status" value="1"/>
</dbReference>
<keyword evidence="4" id="KW-1185">Reference proteome</keyword>
<evidence type="ECO:0000313" key="4">
    <source>
        <dbReference type="Proteomes" id="UP000077381"/>
    </source>
</evidence>
<organism evidence="3 4">
    <name type="scientific">Streptomyces jeddahensis</name>
    <dbReference type="NCBI Taxonomy" id="1716141"/>
    <lineage>
        <taxon>Bacteria</taxon>
        <taxon>Bacillati</taxon>
        <taxon>Actinomycetota</taxon>
        <taxon>Actinomycetes</taxon>
        <taxon>Kitasatosporales</taxon>
        <taxon>Streptomycetaceae</taxon>
        <taxon>Streptomyces</taxon>
    </lineage>
</organism>
<dbReference type="STRING" id="1716141.STSP_44170"/>
<dbReference type="PROSITE" id="PS51318">
    <property type="entry name" value="TAT"/>
    <property type="match status" value="1"/>
</dbReference>
<dbReference type="AlphaFoldDB" id="A0A177HMH7"/>
<feature type="chain" id="PRO_5008063008" description="PepSY domain-containing protein" evidence="1">
    <location>
        <begin position="39"/>
        <end position="495"/>
    </location>
</feature>
<gene>
    <name evidence="3" type="ORF">STSP_44170</name>
</gene>
<evidence type="ECO:0000259" key="2">
    <source>
        <dbReference type="Pfam" id="PF03413"/>
    </source>
</evidence>
<dbReference type="InterPro" id="IPR025711">
    <property type="entry name" value="PepSY"/>
</dbReference>